<dbReference type="InterPro" id="IPR001547">
    <property type="entry name" value="Glyco_hydro_5"/>
</dbReference>
<comment type="similarity">
    <text evidence="3">Belongs to the glycosyl hydrolase 5 (cellulase A) family.</text>
</comment>
<accession>A0A1G1Z7B4</accession>
<dbReference type="SUPFAM" id="SSF51445">
    <property type="entry name" value="(Trans)glycosidases"/>
    <property type="match status" value="1"/>
</dbReference>
<dbReference type="Proteomes" id="UP000176544">
    <property type="component" value="Unassembled WGS sequence"/>
</dbReference>
<reference evidence="5 6" key="1">
    <citation type="journal article" date="2016" name="Nat. Commun.">
        <title>Thousands of microbial genomes shed light on interconnected biogeochemical processes in an aquifer system.</title>
        <authorList>
            <person name="Anantharaman K."/>
            <person name="Brown C.T."/>
            <person name="Hug L.A."/>
            <person name="Sharon I."/>
            <person name="Castelle C.J."/>
            <person name="Probst A.J."/>
            <person name="Thomas B.C."/>
            <person name="Singh A."/>
            <person name="Wilkins M.J."/>
            <person name="Karaoz U."/>
            <person name="Brodie E.L."/>
            <person name="Williams K.H."/>
            <person name="Hubbard S.S."/>
            <person name="Banfield J.F."/>
        </authorList>
    </citation>
    <scope>NUCLEOTIDE SEQUENCE [LARGE SCALE GENOMIC DNA]</scope>
</reference>
<evidence type="ECO:0000256" key="1">
    <source>
        <dbReference type="ARBA" id="ARBA00022801"/>
    </source>
</evidence>
<evidence type="ECO:0000313" key="5">
    <source>
        <dbReference type="EMBL" id="OGY60525.1"/>
    </source>
</evidence>
<organism evidence="5 6">
    <name type="scientific">Candidatus Colwellbacteria bacterium RIFCSPLOWO2_02_FULL_45_11</name>
    <dbReference type="NCBI Taxonomy" id="1797692"/>
    <lineage>
        <taxon>Bacteria</taxon>
        <taxon>Candidatus Colwelliibacteriota</taxon>
    </lineage>
</organism>
<dbReference type="Pfam" id="PF00150">
    <property type="entry name" value="Cellulase"/>
    <property type="match status" value="1"/>
</dbReference>
<gene>
    <name evidence="5" type="ORF">A3I33_02800</name>
</gene>
<name>A0A1G1Z7B4_9BACT</name>
<evidence type="ECO:0000256" key="2">
    <source>
        <dbReference type="ARBA" id="ARBA00023295"/>
    </source>
</evidence>
<dbReference type="EMBL" id="MHJA01000030">
    <property type="protein sequence ID" value="OGY60525.1"/>
    <property type="molecule type" value="Genomic_DNA"/>
</dbReference>
<evidence type="ECO:0000256" key="3">
    <source>
        <dbReference type="RuleBase" id="RU361153"/>
    </source>
</evidence>
<dbReference type="Gene3D" id="3.20.20.80">
    <property type="entry name" value="Glycosidases"/>
    <property type="match status" value="1"/>
</dbReference>
<keyword evidence="1 3" id="KW-0378">Hydrolase</keyword>
<comment type="caution">
    <text evidence="5">The sequence shown here is derived from an EMBL/GenBank/DDBJ whole genome shotgun (WGS) entry which is preliminary data.</text>
</comment>
<evidence type="ECO:0000313" key="6">
    <source>
        <dbReference type="Proteomes" id="UP000176544"/>
    </source>
</evidence>
<proteinExistence type="inferred from homology"/>
<dbReference type="STRING" id="1797692.A3I33_02800"/>
<keyword evidence="2 3" id="KW-0326">Glycosidase</keyword>
<dbReference type="GO" id="GO:0004553">
    <property type="term" value="F:hydrolase activity, hydrolyzing O-glycosyl compounds"/>
    <property type="evidence" value="ECO:0007669"/>
    <property type="project" value="InterPro"/>
</dbReference>
<dbReference type="AlphaFoldDB" id="A0A1G1Z7B4"/>
<dbReference type="InterPro" id="IPR017853">
    <property type="entry name" value="GH"/>
</dbReference>
<evidence type="ECO:0000259" key="4">
    <source>
        <dbReference type="Pfam" id="PF00150"/>
    </source>
</evidence>
<protein>
    <recommendedName>
        <fullName evidence="4">Glycoside hydrolase family 5 domain-containing protein</fullName>
    </recommendedName>
</protein>
<dbReference type="GO" id="GO:0000272">
    <property type="term" value="P:polysaccharide catabolic process"/>
    <property type="evidence" value="ECO:0007669"/>
    <property type="project" value="InterPro"/>
</dbReference>
<sequence length="325" mass="38388">MYLLLAVFLIFVSLWIWNIFVDELSDDEVNFGVTFSNYYAMELGLDWKAAYLATLDDLGVKNLRLAAYWSEIEPENDAFNFDSLDFEINEAEKRNAKVILVVGQKVPRWPECFVPAWARGHDTYREELLQYIETVVLRYKDVPAIVYWQIENEPFLGGFGDCAIFDIDLLDEEITLVKSLDSRQILVTDSGELGDWVRARKRGDIFGTTMYRDVWFKRTIRFRYPLPPTWFQFKDLTSRVIAGADSAEKVIVVEMQAEAWGRDPIPYITLDEQLKYMDFETFKDNIVYSKRAGFPDIYLWGVEWWYYLKEVHNIPEFWNYAKELF</sequence>
<feature type="domain" description="Glycoside hydrolase family 5" evidence="4">
    <location>
        <begin position="48"/>
        <end position="160"/>
    </location>
</feature>